<reference evidence="1 2" key="1">
    <citation type="submission" date="2023-04" db="EMBL/GenBank/DDBJ databases">
        <title>Genome of Basidiobolus ranarum AG-B5.</title>
        <authorList>
            <person name="Stajich J.E."/>
            <person name="Carter-House D."/>
            <person name="Gryganskyi A."/>
        </authorList>
    </citation>
    <scope>NUCLEOTIDE SEQUENCE [LARGE SCALE GENOMIC DNA]</scope>
    <source>
        <strain evidence="1 2">AG-B5</strain>
    </source>
</reference>
<evidence type="ECO:0008006" key="3">
    <source>
        <dbReference type="Google" id="ProtNLM"/>
    </source>
</evidence>
<dbReference type="InterPro" id="IPR013726">
    <property type="entry name" value="Mitofissin"/>
</dbReference>
<protein>
    <recommendedName>
        <fullName evidence="3">DUF1748-domain-containing protein</fullName>
    </recommendedName>
</protein>
<dbReference type="Pfam" id="PF08520">
    <property type="entry name" value="Mitofissin"/>
    <property type="match status" value="1"/>
</dbReference>
<keyword evidence="2" id="KW-1185">Reference proteome</keyword>
<name>A0ABR2VMU8_9FUNG</name>
<dbReference type="EMBL" id="JASJQH010009058">
    <property type="protein sequence ID" value="KAK9685138.1"/>
    <property type="molecule type" value="Genomic_DNA"/>
</dbReference>
<proteinExistence type="predicted"/>
<dbReference type="PANTHER" id="PTHR28075">
    <property type="entry name" value="CHROMOSOME 16, WHOLE GENOME SHOTGUN SEQUENCE"/>
    <property type="match status" value="1"/>
</dbReference>
<evidence type="ECO:0000313" key="1">
    <source>
        <dbReference type="EMBL" id="KAK9685138.1"/>
    </source>
</evidence>
<dbReference type="PANTHER" id="PTHR28075:SF1">
    <property type="entry name" value="DUF1748-DOMAIN-CONTAINING PROTEIN"/>
    <property type="match status" value="1"/>
</dbReference>
<gene>
    <name evidence="1" type="ORF">K7432_015613</name>
</gene>
<accession>A0ABR2VMU8</accession>
<sequence>MSTRIVHYAIDAALVSTVLAGIKHSTGLTLALDKIENTTVRSTIATYLSIGDYCFDKVVETLKSSGFSKKED</sequence>
<evidence type="ECO:0000313" key="2">
    <source>
        <dbReference type="Proteomes" id="UP001479436"/>
    </source>
</evidence>
<dbReference type="Proteomes" id="UP001479436">
    <property type="component" value="Unassembled WGS sequence"/>
</dbReference>
<comment type="caution">
    <text evidence="1">The sequence shown here is derived from an EMBL/GenBank/DDBJ whole genome shotgun (WGS) entry which is preliminary data.</text>
</comment>
<organism evidence="1 2">
    <name type="scientific">Basidiobolus ranarum</name>
    <dbReference type="NCBI Taxonomy" id="34480"/>
    <lineage>
        <taxon>Eukaryota</taxon>
        <taxon>Fungi</taxon>
        <taxon>Fungi incertae sedis</taxon>
        <taxon>Zoopagomycota</taxon>
        <taxon>Entomophthoromycotina</taxon>
        <taxon>Basidiobolomycetes</taxon>
        <taxon>Basidiobolales</taxon>
        <taxon>Basidiobolaceae</taxon>
        <taxon>Basidiobolus</taxon>
    </lineage>
</organism>